<evidence type="ECO:0000256" key="5">
    <source>
        <dbReference type="ARBA" id="ARBA00022989"/>
    </source>
</evidence>
<reference evidence="10" key="1">
    <citation type="submission" date="2023-07" db="EMBL/GenBank/DDBJ databases">
        <title>A chromosome-level genome assembly of Lolium multiflorum.</title>
        <authorList>
            <person name="Chen Y."/>
            <person name="Copetti D."/>
            <person name="Kolliker R."/>
            <person name="Studer B."/>
        </authorList>
    </citation>
    <scope>NUCLEOTIDE SEQUENCE</scope>
    <source>
        <strain evidence="10">02402/16</strain>
        <tissue evidence="10">Leaf</tissue>
    </source>
</reference>
<dbReference type="AlphaFoldDB" id="A0AAD8VJ54"/>
<dbReference type="PANTHER" id="PTHR46204">
    <property type="entry name" value="CHITIN ELICITOR RECEPTOR KINASE 1-RELATED"/>
    <property type="match status" value="1"/>
</dbReference>
<protein>
    <recommendedName>
        <fullName evidence="9">LYK3/RLK10-like LysM domain-containing protein</fullName>
    </recommendedName>
</protein>
<accession>A0AAD8VJ54</accession>
<keyword evidence="7" id="KW-1015">Disulfide bond</keyword>
<comment type="subcellular location">
    <subcellularLocation>
        <location evidence="1">Cell membrane</location>
        <topology evidence="1">Single-pass membrane protein</topology>
    </subcellularLocation>
</comment>
<evidence type="ECO:0000256" key="1">
    <source>
        <dbReference type="ARBA" id="ARBA00004162"/>
    </source>
</evidence>
<evidence type="ECO:0000259" key="9">
    <source>
        <dbReference type="Pfam" id="PF23577"/>
    </source>
</evidence>
<evidence type="ECO:0000256" key="3">
    <source>
        <dbReference type="ARBA" id="ARBA00022692"/>
    </source>
</evidence>
<dbReference type="PANTHER" id="PTHR46204:SF2">
    <property type="entry name" value="CHITIN ELICITOR RECEPTOR KINASE 1"/>
    <property type="match status" value="1"/>
</dbReference>
<sequence length="265" mass="27934">MGPPLLLLLLLLLLPLLLPAGPSTAAAAGDGCTVGTGCDLALGSYLVGTDQNATYIGQLFGHGDNYRLLQPYNPGQPNLDFIRVGDRVNASFPCRCRARPADPAATYLAGSFPHDVKTGETYTSIAAPYNNLTTVDWLAATNTFPPNQIPDVGTVNVTVNCSCGDPAVSRDYGLFLTYPLRGAETLASVAASHGFSSPGQLELIKKYNPGMDGVTGSGIVYIPVKDPNGSYRPLQSSGTGSLCPFARYLLLCIEVFGKENIMSLI</sequence>
<evidence type="ECO:0000256" key="2">
    <source>
        <dbReference type="ARBA" id="ARBA00022475"/>
    </source>
</evidence>
<evidence type="ECO:0000313" key="10">
    <source>
        <dbReference type="EMBL" id="KAK1606678.1"/>
    </source>
</evidence>
<evidence type="ECO:0000256" key="8">
    <source>
        <dbReference type="SAM" id="SignalP"/>
    </source>
</evidence>
<feature type="domain" description="LYK3/RLK10-like LysM" evidence="9">
    <location>
        <begin position="176"/>
        <end position="223"/>
    </location>
</feature>
<dbReference type="GO" id="GO:0005886">
    <property type="term" value="C:plasma membrane"/>
    <property type="evidence" value="ECO:0007669"/>
    <property type="project" value="UniProtKB-SubCell"/>
</dbReference>
<evidence type="ECO:0000256" key="7">
    <source>
        <dbReference type="ARBA" id="ARBA00023157"/>
    </source>
</evidence>
<dbReference type="InterPro" id="IPR057097">
    <property type="entry name" value="LysM_RLK3/10"/>
</dbReference>
<evidence type="ECO:0000256" key="4">
    <source>
        <dbReference type="ARBA" id="ARBA00022729"/>
    </source>
</evidence>
<dbReference type="InterPro" id="IPR044812">
    <property type="entry name" value="CERK1/LYK3-like"/>
</dbReference>
<dbReference type="EMBL" id="JAUUTY010000007">
    <property type="protein sequence ID" value="KAK1606678.1"/>
    <property type="molecule type" value="Genomic_DNA"/>
</dbReference>
<keyword evidence="6" id="KW-0472">Membrane</keyword>
<evidence type="ECO:0000313" key="11">
    <source>
        <dbReference type="Proteomes" id="UP001231189"/>
    </source>
</evidence>
<comment type="caution">
    <text evidence="10">The sequence shown here is derived from an EMBL/GenBank/DDBJ whole genome shotgun (WGS) entry which is preliminary data.</text>
</comment>
<proteinExistence type="predicted"/>
<dbReference type="Pfam" id="PF23577">
    <property type="entry name" value="LysM_RLK"/>
    <property type="match status" value="1"/>
</dbReference>
<keyword evidence="11" id="KW-1185">Reference proteome</keyword>
<keyword evidence="3" id="KW-0812">Transmembrane</keyword>
<dbReference type="Proteomes" id="UP001231189">
    <property type="component" value="Unassembled WGS sequence"/>
</dbReference>
<organism evidence="10 11">
    <name type="scientific">Lolium multiflorum</name>
    <name type="common">Italian ryegrass</name>
    <name type="synonym">Lolium perenne subsp. multiflorum</name>
    <dbReference type="NCBI Taxonomy" id="4521"/>
    <lineage>
        <taxon>Eukaryota</taxon>
        <taxon>Viridiplantae</taxon>
        <taxon>Streptophyta</taxon>
        <taxon>Embryophyta</taxon>
        <taxon>Tracheophyta</taxon>
        <taxon>Spermatophyta</taxon>
        <taxon>Magnoliopsida</taxon>
        <taxon>Liliopsida</taxon>
        <taxon>Poales</taxon>
        <taxon>Poaceae</taxon>
        <taxon>BOP clade</taxon>
        <taxon>Pooideae</taxon>
        <taxon>Poodae</taxon>
        <taxon>Poeae</taxon>
        <taxon>Poeae Chloroplast Group 2 (Poeae type)</taxon>
        <taxon>Loliodinae</taxon>
        <taxon>Loliinae</taxon>
        <taxon>Lolium</taxon>
    </lineage>
</organism>
<feature type="signal peptide" evidence="8">
    <location>
        <begin position="1"/>
        <end position="19"/>
    </location>
</feature>
<feature type="chain" id="PRO_5042272237" description="LYK3/RLK10-like LysM domain-containing protein" evidence="8">
    <location>
        <begin position="20"/>
        <end position="265"/>
    </location>
</feature>
<keyword evidence="5" id="KW-1133">Transmembrane helix</keyword>
<keyword evidence="4 8" id="KW-0732">Signal</keyword>
<evidence type="ECO:0000256" key="6">
    <source>
        <dbReference type="ARBA" id="ARBA00023136"/>
    </source>
</evidence>
<dbReference type="GO" id="GO:0045087">
    <property type="term" value="P:innate immune response"/>
    <property type="evidence" value="ECO:0007669"/>
    <property type="project" value="InterPro"/>
</dbReference>
<dbReference type="GO" id="GO:0019199">
    <property type="term" value="F:transmembrane receptor protein kinase activity"/>
    <property type="evidence" value="ECO:0007669"/>
    <property type="project" value="InterPro"/>
</dbReference>
<gene>
    <name evidence="10" type="ORF">QYE76_030351</name>
</gene>
<name>A0AAD8VJ54_LOLMU</name>
<keyword evidence="2" id="KW-1003">Cell membrane</keyword>